<accession>A0A9P5C2P9</accession>
<feature type="compositionally biased region" description="Low complexity" evidence="1">
    <location>
        <begin position="879"/>
        <end position="888"/>
    </location>
</feature>
<dbReference type="Proteomes" id="UP000758155">
    <property type="component" value="Unassembled WGS sequence"/>
</dbReference>
<evidence type="ECO:0000256" key="1">
    <source>
        <dbReference type="SAM" id="MobiDB-lite"/>
    </source>
</evidence>
<dbReference type="EMBL" id="SWKV01000020">
    <property type="protein sequence ID" value="KAF3041588.1"/>
    <property type="molecule type" value="Genomic_DNA"/>
</dbReference>
<proteinExistence type="predicted"/>
<keyword evidence="3" id="KW-1185">Reference proteome</keyword>
<evidence type="ECO:0000313" key="2">
    <source>
        <dbReference type="EMBL" id="KAF3041588.1"/>
    </source>
</evidence>
<evidence type="ECO:0000313" key="3">
    <source>
        <dbReference type="Proteomes" id="UP000758155"/>
    </source>
</evidence>
<name>A0A9P5C2P9_9PLEO</name>
<reference evidence="2" key="1">
    <citation type="submission" date="2019-04" db="EMBL/GenBank/DDBJ databases">
        <title>Sequencing of skin fungus with MAO and IRED activity.</title>
        <authorList>
            <person name="Marsaioli A.J."/>
            <person name="Bonatto J.M.C."/>
            <person name="Reis Junior O."/>
        </authorList>
    </citation>
    <scope>NUCLEOTIDE SEQUENCE</scope>
    <source>
        <strain evidence="2">28M1</strain>
    </source>
</reference>
<dbReference type="OrthoDB" id="109543at2759"/>
<organism evidence="2 3">
    <name type="scientific">Didymella heteroderae</name>
    <dbReference type="NCBI Taxonomy" id="1769908"/>
    <lineage>
        <taxon>Eukaryota</taxon>
        <taxon>Fungi</taxon>
        <taxon>Dikarya</taxon>
        <taxon>Ascomycota</taxon>
        <taxon>Pezizomycotina</taxon>
        <taxon>Dothideomycetes</taxon>
        <taxon>Pleosporomycetidae</taxon>
        <taxon>Pleosporales</taxon>
        <taxon>Pleosporineae</taxon>
        <taxon>Didymellaceae</taxon>
        <taxon>Didymella</taxon>
    </lineage>
</organism>
<sequence length="1352" mass="150335">MQVGDPRIRKKVPLRHSLLFNKPKHSEDWHQTIESVAGVIHPSDSKFPYHLLRQATDVYLKKKGKITQADADIRLALLIDGHEARDIAVAAAAHAITATSLRAMLHVDLNVAHGSYWGLETWLQCLIAANYGNPASFTDLEATWARHLLPFATYGPGAAGKLLIGISRAARECATPNMNMVPEFFILTSRALEDYAIHLEGLRLKNNWIAAYGASCWMAELARATSAPTQPGSLLPEHMLDSQFPLWRVWASWRPDLRLVRILSSIEGNNAAVLTDMLALEGPDFISGARSTLREGLIEQYASGRGYVKLGALLVEVPGRTKDGLREILESAISILASIWTSGPSPDRSQLFRLFTELAVARPMTQENLNLVQAALFMSAGSRTGLGSDFIDAILYVYTAKEDLGGIHIRHLQNIICLFDQDRASSIRRILSTPSLFQGLNNCIHESQTAIRTLIEQDQAWTELALEFHTFCLILKSSRNISIVGEKMIEQVCLLLPSREQISTAIEIYSAVRGQKKTSSRTIGTDSSTDGNGVVKGRRQRVLAPSFLTDVNQTEKHPLEEVVEQYFLHRLLSQQAASYTSQRTLDALFGVWEGTSGPKFAHSRRLLAILVANITAGDEDLRIRCLNGIAATDEQLGPGLTVPELLAILQEMDKSPENSIVKLIRLLARCSNGQDFKAQLLCWRDLTYHQLTRESRDGVFNEGDLLKHTLVTMKAAEWLIFMEDVQSVFISGPPLPPDEKDIPAILRSTLQRYRKEIAQYTNTLTRLETAFGSQSEPLKCILVRDGVRSSTIVSILQALKAAEGKPEELFLQRVVGLLSPKTNNGCKILECIMNLQEASVDTVRACKRIWDAKHGFLSIPGLPQRPDAGAHDPIMATNSTTTDVSTNSQHRKNNPIDPAAEKCNIPAAVVEAMVAGWLQNETVSKDVKDAIHLLAGLLGIKVFHFDIPQATLTSAASFWQKIEDDIIQEEGRLVALRKALKAKDPKGTTLLLQKIGVPDTTKLDEEMMKLPAGVKDLVERLSDNEVEMTFTLAAFTQLQRAAMGVPKGANSVMLQLSLDYNAESSPSFCLHYNTDEHFETLAHTRYVCTAVSENPTKQICTSEQTALTWQLSRIIYSEIRRGKTGVADIFQYVDTWLPKLAQLCVSCSTRNTQTIQLRRSTPCTSNPYACAQLWYNLPLHVRVPEIRTDTFAVDMALASVYAAAMANKPELLPDCPIRGNEYIKSILNALPPMRVMRDAVNLSSVLASYHPNAEKLISWAVVHHRGFLATAIGLLKIPNLPPGTHQFVLANASPKRKCVCAKNWEYEERYYRAVSWHESRPLARHFRTGSKGLLWYDVATHWRCARQGDLPF</sequence>
<protein>
    <submittedName>
        <fullName evidence="2">Uncharacterized protein</fullName>
    </submittedName>
</protein>
<feature type="region of interest" description="Disordered" evidence="1">
    <location>
        <begin position="879"/>
        <end position="898"/>
    </location>
</feature>
<comment type="caution">
    <text evidence="2">The sequence shown here is derived from an EMBL/GenBank/DDBJ whole genome shotgun (WGS) entry which is preliminary data.</text>
</comment>
<gene>
    <name evidence="2" type="ORF">E8E12_009004</name>
</gene>